<dbReference type="RefSeq" id="WP_345202423.1">
    <property type="nucleotide sequence ID" value="NZ_BAABHX010000002.1"/>
</dbReference>
<protein>
    <recommendedName>
        <fullName evidence="4 9">N-(5'-phosphoribosyl)anthranilate isomerase</fullName>
        <shortName evidence="9">PRAI</shortName>
        <ecNumber evidence="3 9">5.3.1.24</ecNumber>
    </recommendedName>
</protein>
<evidence type="ECO:0000313" key="12">
    <source>
        <dbReference type="Proteomes" id="UP001500353"/>
    </source>
</evidence>
<dbReference type="InterPro" id="IPR013785">
    <property type="entry name" value="Aldolase_TIM"/>
</dbReference>
<dbReference type="Pfam" id="PF00697">
    <property type="entry name" value="PRAI"/>
    <property type="match status" value="1"/>
</dbReference>
<dbReference type="Gene3D" id="3.20.20.70">
    <property type="entry name" value="Aldolase class I"/>
    <property type="match status" value="1"/>
</dbReference>
<feature type="domain" description="N-(5'phosphoribosyl) anthranilate isomerase (PRAI)" evidence="10">
    <location>
        <begin position="9"/>
        <end position="210"/>
    </location>
</feature>
<keyword evidence="6 9" id="KW-0822">Tryptophan biosynthesis</keyword>
<keyword evidence="7 9" id="KW-0057">Aromatic amino acid biosynthesis</keyword>
<dbReference type="CDD" id="cd00405">
    <property type="entry name" value="PRAI"/>
    <property type="match status" value="1"/>
</dbReference>
<dbReference type="EMBL" id="BAABHX010000002">
    <property type="protein sequence ID" value="GAA5090672.1"/>
    <property type="molecule type" value="Genomic_DNA"/>
</dbReference>
<dbReference type="InterPro" id="IPR001240">
    <property type="entry name" value="PRAI_dom"/>
</dbReference>
<evidence type="ECO:0000256" key="5">
    <source>
        <dbReference type="ARBA" id="ARBA00022605"/>
    </source>
</evidence>
<dbReference type="SUPFAM" id="SSF51366">
    <property type="entry name" value="Ribulose-phoshate binding barrel"/>
    <property type="match status" value="1"/>
</dbReference>
<evidence type="ECO:0000256" key="9">
    <source>
        <dbReference type="HAMAP-Rule" id="MF_00135"/>
    </source>
</evidence>
<dbReference type="EC" id="5.3.1.24" evidence="3 9"/>
<evidence type="ECO:0000256" key="8">
    <source>
        <dbReference type="ARBA" id="ARBA00023235"/>
    </source>
</evidence>
<gene>
    <name evidence="9" type="primary">trpF</name>
    <name evidence="11" type="ORF">GCM10023210_17160</name>
</gene>
<comment type="caution">
    <text evidence="11">The sequence shown here is derived from an EMBL/GenBank/DDBJ whole genome shotgun (WGS) entry which is preliminary data.</text>
</comment>
<evidence type="ECO:0000256" key="4">
    <source>
        <dbReference type="ARBA" id="ARBA00022272"/>
    </source>
</evidence>
<evidence type="ECO:0000313" key="11">
    <source>
        <dbReference type="EMBL" id="GAA5090672.1"/>
    </source>
</evidence>
<comment type="pathway">
    <text evidence="2 9">Amino-acid biosynthesis; L-tryptophan biosynthesis; L-tryptophan from chorismate: step 3/5.</text>
</comment>
<evidence type="ECO:0000256" key="1">
    <source>
        <dbReference type="ARBA" id="ARBA00001164"/>
    </source>
</evidence>
<evidence type="ECO:0000256" key="6">
    <source>
        <dbReference type="ARBA" id="ARBA00022822"/>
    </source>
</evidence>
<dbReference type="PANTHER" id="PTHR42894">
    <property type="entry name" value="N-(5'-PHOSPHORIBOSYL)ANTHRANILATE ISOMERASE"/>
    <property type="match status" value="1"/>
</dbReference>
<dbReference type="HAMAP" id="MF_00135">
    <property type="entry name" value="PRAI"/>
    <property type="match status" value="1"/>
</dbReference>
<comment type="similarity">
    <text evidence="9">Belongs to the TrpF family.</text>
</comment>
<reference evidence="12" key="1">
    <citation type="journal article" date="2019" name="Int. J. Syst. Evol. Microbiol.">
        <title>The Global Catalogue of Microorganisms (GCM) 10K type strain sequencing project: providing services to taxonomists for standard genome sequencing and annotation.</title>
        <authorList>
            <consortium name="The Broad Institute Genomics Platform"/>
            <consortium name="The Broad Institute Genome Sequencing Center for Infectious Disease"/>
            <person name="Wu L."/>
            <person name="Ma J."/>
        </authorList>
    </citation>
    <scope>NUCLEOTIDE SEQUENCE [LARGE SCALE GENOMIC DNA]</scope>
    <source>
        <strain evidence="12">JCM 18019</strain>
    </source>
</reference>
<name>A0ABP9M7G6_9FLAO</name>
<dbReference type="InterPro" id="IPR011060">
    <property type="entry name" value="RibuloseP-bd_barrel"/>
</dbReference>
<accession>A0ABP9M7G6</accession>
<dbReference type="PANTHER" id="PTHR42894:SF1">
    <property type="entry name" value="N-(5'-PHOSPHORIBOSYL)ANTHRANILATE ISOMERASE"/>
    <property type="match status" value="1"/>
</dbReference>
<dbReference type="GO" id="GO:0016853">
    <property type="term" value="F:isomerase activity"/>
    <property type="evidence" value="ECO:0007669"/>
    <property type="project" value="UniProtKB-KW"/>
</dbReference>
<proteinExistence type="inferred from homology"/>
<keyword evidence="8 9" id="KW-0413">Isomerase</keyword>
<dbReference type="Proteomes" id="UP001500353">
    <property type="component" value="Unassembled WGS sequence"/>
</dbReference>
<sequence>MNIQQPKLKVCGLTRLDQIQELISMNTDFLGFIFYEKSLRYVLNHLSLEEILKIEHQGKVGVFVNESIDKIVEISQKANLNFIQLHGDEDENFTLELRKKLNPEIEIIKVIRIGVQKSEQIQKTINQQSTTINYLLFDTDSTAFGGTGQQFDWNLLNEIEIPLPYFLSGGISLDNIHQLSTIKHQPFSLDINSKFEIEPGMKNLNQIEKFKELYIVKNSEEIL</sequence>
<evidence type="ECO:0000256" key="2">
    <source>
        <dbReference type="ARBA" id="ARBA00004664"/>
    </source>
</evidence>
<organism evidence="11 12">
    <name type="scientific">Chryseobacterium ginsengisoli</name>
    <dbReference type="NCBI Taxonomy" id="363853"/>
    <lineage>
        <taxon>Bacteria</taxon>
        <taxon>Pseudomonadati</taxon>
        <taxon>Bacteroidota</taxon>
        <taxon>Flavobacteriia</taxon>
        <taxon>Flavobacteriales</taxon>
        <taxon>Weeksellaceae</taxon>
        <taxon>Chryseobacterium group</taxon>
        <taxon>Chryseobacterium</taxon>
    </lineage>
</organism>
<keyword evidence="12" id="KW-1185">Reference proteome</keyword>
<evidence type="ECO:0000259" key="10">
    <source>
        <dbReference type="Pfam" id="PF00697"/>
    </source>
</evidence>
<keyword evidence="5 9" id="KW-0028">Amino-acid biosynthesis</keyword>
<evidence type="ECO:0000256" key="3">
    <source>
        <dbReference type="ARBA" id="ARBA00012572"/>
    </source>
</evidence>
<dbReference type="InterPro" id="IPR044643">
    <property type="entry name" value="TrpF_fam"/>
</dbReference>
<evidence type="ECO:0000256" key="7">
    <source>
        <dbReference type="ARBA" id="ARBA00023141"/>
    </source>
</evidence>
<comment type="catalytic activity">
    <reaction evidence="1 9">
        <text>N-(5-phospho-beta-D-ribosyl)anthranilate = 1-(2-carboxyphenylamino)-1-deoxy-D-ribulose 5-phosphate</text>
        <dbReference type="Rhea" id="RHEA:21540"/>
        <dbReference type="ChEBI" id="CHEBI:18277"/>
        <dbReference type="ChEBI" id="CHEBI:58613"/>
        <dbReference type="EC" id="5.3.1.24"/>
    </reaction>
</comment>